<accession>A0A2W7QEA7</accession>
<comment type="caution">
    <text evidence="2">The sequence shown here is derived from an EMBL/GenBank/DDBJ whole genome shotgun (WGS) entry which is preliminary data.</text>
</comment>
<evidence type="ECO:0000259" key="1">
    <source>
        <dbReference type="Pfam" id="PF24828"/>
    </source>
</evidence>
<dbReference type="InterPro" id="IPR056130">
    <property type="entry name" value="DUF7713"/>
</dbReference>
<organism evidence="2 3">
    <name type="scientific">Cereibacter changlensis</name>
    <dbReference type="NCBI Taxonomy" id="402884"/>
    <lineage>
        <taxon>Bacteria</taxon>
        <taxon>Pseudomonadati</taxon>
        <taxon>Pseudomonadota</taxon>
        <taxon>Alphaproteobacteria</taxon>
        <taxon>Rhodobacterales</taxon>
        <taxon>Paracoccaceae</taxon>
        <taxon>Cereibacter</taxon>
    </lineage>
</organism>
<dbReference type="Proteomes" id="UP000249538">
    <property type="component" value="Unassembled WGS sequence"/>
</dbReference>
<sequence>MRPRRPIRSTLEQVRISRDGGCGIIEYADSRYGSMQLTIGPQVAGMTDAQILAMANDVIEAQDHLLAGSAVHPIEVPLGRPQIRWLDDLQCWITRGQVLRCHLSDNEQRGLVVWIDDEKLDVDAFARLLVSYAGWGMRITFVDESEVCEPPDVIIQDPED</sequence>
<feature type="domain" description="DUF7713" evidence="1">
    <location>
        <begin position="90"/>
        <end position="146"/>
    </location>
</feature>
<gene>
    <name evidence="2" type="ORF">LX76_04624</name>
</gene>
<dbReference type="AlphaFoldDB" id="A0A2W7QEA7"/>
<evidence type="ECO:0000313" key="3">
    <source>
        <dbReference type="Proteomes" id="UP000249538"/>
    </source>
</evidence>
<dbReference type="EMBL" id="QKZS01000048">
    <property type="protein sequence ID" value="PZX46533.1"/>
    <property type="molecule type" value="Genomic_DNA"/>
</dbReference>
<proteinExistence type="predicted"/>
<evidence type="ECO:0000313" key="2">
    <source>
        <dbReference type="EMBL" id="PZX46533.1"/>
    </source>
</evidence>
<name>A0A2W7QEA7_9RHOB</name>
<dbReference type="Pfam" id="PF24828">
    <property type="entry name" value="DUF7713"/>
    <property type="match status" value="1"/>
</dbReference>
<protein>
    <recommendedName>
        <fullName evidence="1">DUF7713 domain-containing protein</fullName>
    </recommendedName>
</protein>
<reference evidence="2 3" key="1">
    <citation type="submission" date="2018-06" db="EMBL/GenBank/DDBJ databases">
        <title>Genomic Encyclopedia of Archaeal and Bacterial Type Strains, Phase II (KMG-II): from individual species to whole genera.</title>
        <authorList>
            <person name="Goeker M."/>
        </authorList>
    </citation>
    <scope>NUCLEOTIDE SEQUENCE [LARGE SCALE GENOMIC DNA]</scope>
    <source>
        <strain evidence="2 3">DSM 18774</strain>
    </source>
</reference>